<gene>
    <name evidence="2" type="ORF">ACFQMN_02240</name>
</gene>
<dbReference type="Proteomes" id="UP001596494">
    <property type="component" value="Unassembled WGS sequence"/>
</dbReference>
<dbReference type="EMBL" id="JBHTBY010000001">
    <property type="protein sequence ID" value="MFC7319705.1"/>
    <property type="molecule type" value="Genomic_DNA"/>
</dbReference>
<feature type="region of interest" description="Disordered" evidence="1">
    <location>
        <begin position="1"/>
        <end position="59"/>
    </location>
</feature>
<feature type="compositionally biased region" description="Basic and acidic residues" evidence="1">
    <location>
        <begin position="7"/>
        <end position="34"/>
    </location>
</feature>
<evidence type="ECO:0000256" key="1">
    <source>
        <dbReference type="SAM" id="MobiDB-lite"/>
    </source>
</evidence>
<dbReference type="RefSeq" id="WP_289215487.1">
    <property type="nucleotide sequence ID" value="NZ_JAPVRC010000003.1"/>
</dbReference>
<dbReference type="InterPro" id="IPR025549">
    <property type="entry name" value="YjzC"/>
</dbReference>
<evidence type="ECO:0000313" key="2">
    <source>
        <dbReference type="EMBL" id="MFC7319705.1"/>
    </source>
</evidence>
<dbReference type="Pfam" id="PF14168">
    <property type="entry name" value="YjzC"/>
    <property type="match status" value="1"/>
</dbReference>
<organism evidence="2 3">
    <name type="scientific">Halobacillus campisalis</name>
    <dbReference type="NCBI Taxonomy" id="435909"/>
    <lineage>
        <taxon>Bacteria</taxon>
        <taxon>Bacillati</taxon>
        <taxon>Bacillota</taxon>
        <taxon>Bacilli</taxon>
        <taxon>Bacillales</taxon>
        <taxon>Bacillaceae</taxon>
        <taxon>Halobacillus</taxon>
    </lineage>
</organism>
<comment type="caution">
    <text evidence="2">The sequence shown here is derived from an EMBL/GenBank/DDBJ whole genome shotgun (WGS) entry which is preliminary data.</text>
</comment>
<evidence type="ECO:0000313" key="3">
    <source>
        <dbReference type="Proteomes" id="UP001596494"/>
    </source>
</evidence>
<proteinExistence type="predicted"/>
<sequence length="59" mass="6619">MAKKQFKTGEKAPETGKYKVDELVNGKRSQEKTEINLNEGDQFPPSPSESEAAYWVKSS</sequence>
<keyword evidence="3" id="KW-1185">Reference proteome</keyword>
<name>A0ABW2K0P8_9BACI</name>
<accession>A0ABW2K0P8</accession>
<protein>
    <submittedName>
        <fullName evidence="2">YjzC family protein</fullName>
    </submittedName>
</protein>
<reference evidence="3" key="1">
    <citation type="journal article" date="2019" name="Int. J. Syst. Evol. Microbiol.">
        <title>The Global Catalogue of Microorganisms (GCM) 10K type strain sequencing project: providing services to taxonomists for standard genome sequencing and annotation.</title>
        <authorList>
            <consortium name="The Broad Institute Genomics Platform"/>
            <consortium name="The Broad Institute Genome Sequencing Center for Infectious Disease"/>
            <person name="Wu L."/>
            <person name="Ma J."/>
        </authorList>
    </citation>
    <scope>NUCLEOTIDE SEQUENCE [LARGE SCALE GENOMIC DNA]</scope>
    <source>
        <strain evidence="3">CCUG 73951</strain>
    </source>
</reference>